<name>A0ACB9R4D8_9MYRT</name>
<comment type="caution">
    <text evidence="1">The sequence shown here is derived from an EMBL/GenBank/DDBJ whole genome shotgun (WGS) entry which is preliminary data.</text>
</comment>
<dbReference type="EMBL" id="CM042883">
    <property type="protein sequence ID" value="KAI4372333.1"/>
    <property type="molecule type" value="Genomic_DNA"/>
</dbReference>
<protein>
    <submittedName>
        <fullName evidence="1">Uncharacterized protein</fullName>
    </submittedName>
</protein>
<keyword evidence="2" id="KW-1185">Reference proteome</keyword>
<gene>
    <name evidence="1" type="ORF">MLD38_010576</name>
</gene>
<organism evidence="1 2">
    <name type="scientific">Melastoma candidum</name>
    <dbReference type="NCBI Taxonomy" id="119954"/>
    <lineage>
        <taxon>Eukaryota</taxon>
        <taxon>Viridiplantae</taxon>
        <taxon>Streptophyta</taxon>
        <taxon>Embryophyta</taxon>
        <taxon>Tracheophyta</taxon>
        <taxon>Spermatophyta</taxon>
        <taxon>Magnoliopsida</taxon>
        <taxon>eudicotyledons</taxon>
        <taxon>Gunneridae</taxon>
        <taxon>Pentapetalae</taxon>
        <taxon>rosids</taxon>
        <taxon>malvids</taxon>
        <taxon>Myrtales</taxon>
        <taxon>Melastomataceae</taxon>
        <taxon>Melastomatoideae</taxon>
        <taxon>Melastomateae</taxon>
        <taxon>Melastoma</taxon>
    </lineage>
</organism>
<reference evidence="2" key="1">
    <citation type="journal article" date="2023" name="Front. Plant Sci.">
        <title>Chromosomal-level genome assembly of Melastoma candidum provides insights into trichome evolution.</title>
        <authorList>
            <person name="Zhong Y."/>
            <person name="Wu W."/>
            <person name="Sun C."/>
            <person name="Zou P."/>
            <person name="Liu Y."/>
            <person name="Dai S."/>
            <person name="Zhou R."/>
        </authorList>
    </citation>
    <scope>NUCLEOTIDE SEQUENCE [LARGE SCALE GENOMIC DNA]</scope>
</reference>
<proteinExistence type="predicted"/>
<evidence type="ECO:0000313" key="1">
    <source>
        <dbReference type="EMBL" id="KAI4372333.1"/>
    </source>
</evidence>
<accession>A0ACB9R4D8</accession>
<dbReference type="Proteomes" id="UP001057402">
    <property type="component" value="Chromosome 4"/>
</dbReference>
<sequence>MEADWDLHAVVRGCTSSSAPPCGLPSSLSDFQGDYATSLPLVSSLEPLLPTRTSAFEELHQLYQPFIPKPEPFCCPNPPLSCSSSSSLSLASSLFQRTKSIPPVVGGHVRGLGFRAATSQGSKSKKRKNTQKKVCEVPAESISSDVWAWRKYGQKPIKGSPFPRSYYRCSSSKGCLARKQVERHRSDDGMFIITYTGEHNHPAPAHRNSLAGVPRQKQAGHCSTTQSEITSRDTNVQGGSSCSSEAVLGGGESPGEEEGTFPSDDFCMGLEGLMGGSRNPMEEHCGFPWAPNNRAAAAAGGGGGGGVGRWSWS</sequence>
<evidence type="ECO:0000313" key="2">
    <source>
        <dbReference type="Proteomes" id="UP001057402"/>
    </source>
</evidence>